<dbReference type="NCBIfam" id="NF002014">
    <property type="entry name" value="PRK00819.1-4"/>
    <property type="match status" value="1"/>
</dbReference>
<dbReference type="EMBL" id="ABCS01000028">
    <property type="protein sequence ID" value="EDM78613.1"/>
    <property type="molecule type" value="Genomic_DNA"/>
</dbReference>
<evidence type="ECO:0000256" key="2">
    <source>
        <dbReference type="ARBA" id="ARBA00022679"/>
    </source>
</evidence>
<dbReference type="eggNOG" id="COG1859">
    <property type="taxonomic scope" value="Bacteria"/>
</dbReference>
<dbReference type="AlphaFoldDB" id="A6G611"/>
<keyword evidence="2 5" id="KW-0808">Transferase</keyword>
<comment type="similarity">
    <text evidence="1 5">Belongs to the KptA/TPT1 family.</text>
</comment>
<dbReference type="HAMAP" id="MF_00299">
    <property type="entry name" value="KptA"/>
    <property type="match status" value="1"/>
</dbReference>
<organism evidence="6 7">
    <name type="scientific">Plesiocystis pacifica SIR-1</name>
    <dbReference type="NCBI Taxonomy" id="391625"/>
    <lineage>
        <taxon>Bacteria</taxon>
        <taxon>Pseudomonadati</taxon>
        <taxon>Myxococcota</taxon>
        <taxon>Polyangia</taxon>
        <taxon>Nannocystales</taxon>
        <taxon>Nannocystaceae</taxon>
        <taxon>Plesiocystis</taxon>
    </lineage>
</organism>
<dbReference type="GO" id="GO:0000215">
    <property type="term" value="F:tRNA 2'-phosphotransferase activity"/>
    <property type="evidence" value="ECO:0007669"/>
    <property type="project" value="TreeGrafter"/>
</dbReference>
<dbReference type="Gene3D" id="1.10.10.970">
    <property type="entry name" value="RNA 2'-phosphotransferase, Tpt1/KptA family, N-terminal domain"/>
    <property type="match status" value="1"/>
</dbReference>
<gene>
    <name evidence="5" type="primary">kptA</name>
    <name evidence="6" type="ORF">PPSIR1_29218</name>
</gene>
<evidence type="ECO:0000256" key="4">
    <source>
        <dbReference type="ARBA" id="ARBA00025212"/>
    </source>
</evidence>
<dbReference type="InterPro" id="IPR042081">
    <property type="entry name" value="RNA_2'-PTrans_C"/>
</dbReference>
<sequence length="177" mass="19578">MSQLGKRLAWLLRHEPEAWGLRVDAHGWMEVEALLAAFAERGHALSRAELETHVAADGKQRFILSSDGARIRAVQGHSIAVDLELDERPPPAQLFHGTPRRFVDSILREGLIPKARHHVHLSADEATARQVGARRGPPVILLVDAATMAADGHRFFVSANGVWLCERVPPEHLRVAN</sequence>
<dbReference type="OrthoDB" id="4537997at2"/>
<dbReference type="GO" id="GO:0003950">
    <property type="term" value="F:NAD+ poly-ADP-ribosyltransferase activity"/>
    <property type="evidence" value="ECO:0007669"/>
    <property type="project" value="InterPro"/>
</dbReference>
<proteinExistence type="inferred from homology"/>
<keyword evidence="7" id="KW-1185">Reference proteome</keyword>
<reference evidence="6 7" key="1">
    <citation type="submission" date="2007-06" db="EMBL/GenBank/DDBJ databases">
        <authorList>
            <person name="Shimkets L."/>
            <person name="Ferriera S."/>
            <person name="Johnson J."/>
            <person name="Kravitz S."/>
            <person name="Beeson K."/>
            <person name="Sutton G."/>
            <person name="Rogers Y.-H."/>
            <person name="Friedman R."/>
            <person name="Frazier M."/>
            <person name="Venter J.C."/>
        </authorList>
    </citation>
    <scope>NUCLEOTIDE SEQUENCE [LARGE SCALE GENOMIC DNA]</scope>
    <source>
        <strain evidence="6 7">SIR-1</strain>
    </source>
</reference>
<accession>A6G611</accession>
<keyword evidence="3 5" id="KW-0520">NAD</keyword>
<evidence type="ECO:0000313" key="7">
    <source>
        <dbReference type="Proteomes" id="UP000005801"/>
    </source>
</evidence>
<dbReference type="GO" id="GO:0006388">
    <property type="term" value="P:tRNA splicing, via endonucleolytic cleavage and ligation"/>
    <property type="evidence" value="ECO:0007669"/>
    <property type="project" value="UniProtKB-UniRule"/>
</dbReference>
<comment type="caution">
    <text evidence="6">The sequence shown here is derived from an EMBL/GenBank/DDBJ whole genome shotgun (WGS) entry which is preliminary data.</text>
</comment>
<dbReference type="PANTHER" id="PTHR12684">
    <property type="entry name" value="PUTATIVE PHOSPHOTRANSFERASE"/>
    <property type="match status" value="1"/>
</dbReference>
<dbReference type="Proteomes" id="UP000005801">
    <property type="component" value="Unassembled WGS sequence"/>
</dbReference>
<dbReference type="InterPro" id="IPR022928">
    <property type="entry name" value="RNA_2'-PTrans_KptA"/>
</dbReference>
<protein>
    <recommendedName>
        <fullName evidence="5">Probable RNA 2'-phosphotransferase</fullName>
        <ecNumber evidence="5">2.7.1.-</ecNumber>
    </recommendedName>
</protein>
<dbReference type="InterPro" id="IPR002745">
    <property type="entry name" value="Ptrans_KptA/Tpt1"/>
</dbReference>
<evidence type="ECO:0000256" key="1">
    <source>
        <dbReference type="ARBA" id="ARBA00009836"/>
    </source>
</evidence>
<evidence type="ECO:0000256" key="5">
    <source>
        <dbReference type="HAMAP-Rule" id="MF_00299"/>
    </source>
</evidence>
<dbReference type="InterPro" id="IPR042080">
    <property type="entry name" value="RNA_2'-PTrans_N"/>
</dbReference>
<dbReference type="SUPFAM" id="SSF56399">
    <property type="entry name" value="ADP-ribosylation"/>
    <property type="match status" value="1"/>
</dbReference>
<evidence type="ECO:0000313" key="6">
    <source>
        <dbReference type="EMBL" id="EDM78613.1"/>
    </source>
</evidence>
<dbReference type="Pfam" id="PF01885">
    <property type="entry name" value="PTS_2-RNA"/>
    <property type="match status" value="1"/>
</dbReference>
<dbReference type="EC" id="2.7.1.-" evidence="5"/>
<evidence type="ECO:0000256" key="3">
    <source>
        <dbReference type="ARBA" id="ARBA00023027"/>
    </source>
</evidence>
<name>A6G611_9BACT</name>
<comment type="function">
    <text evidence="4 5">Removes the 2'-phosphate from RNA via an intermediate in which the phosphate is ADP-ribosylated by NAD followed by a presumed transesterification to release the RNA and generate ADP-ribose 1''-2''-cyclic phosphate (APPR&gt;P). May function as an ADP-ribosylase.</text>
</comment>
<dbReference type="PANTHER" id="PTHR12684:SF2">
    <property type="entry name" value="TRNA 2'-PHOSPHOTRANSFERASE 1"/>
    <property type="match status" value="1"/>
</dbReference>
<dbReference type="RefSeq" id="WP_006972160.1">
    <property type="nucleotide sequence ID" value="NZ_ABCS01000028.1"/>
</dbReference>
<dbReference type="Gene3D" id="3.20.170.30">
    <property type="match status" value="1"/>
</dbReference>
<dbReference type="STRING" id="391625.PPSIR1_29218"/>